<evidence type="ECO:0000313" key="1">
    <source>
        <dbReference type="EMBL" id="MCQ4163309.1"/>
    </source>
</evidence>
<dbReference type="GO" id="GO:0032259">
    <property type="term" value="P:methylation"/>
    <property type="evidence" value="ECO:0007669"/>
    <property type="project" value="UniProtKB-KW"/>
</dbReference>
<gene>
    <name evidence="1" type="ORF">NM961_01170</name>
</gene>
<keyword evidence="2" id="KW-1185">Reference proteome</keyword>
<dbReference type="Proteomes" id="UP001165498">
    <property type="component" value="Unassembled WGS sequence"/>
</dbReference>
<dbReference type="GO" id="GO:0008168">
    <property type="term" value="F:methyltransferase activity"/>
    <property type="evidence" value="ECO:0007669"/>
    <property type="project" value="UniProtKB-KW"/>
</dbReference>
<dbReference type="Pfam" id="PF13489">
    <property type="entry name" value="Methyltransf_23"/>
    <property type="match status" value="1"/>
</dbReference>
<dbReference type="Gene3D" id="3.40.50.150">
    <property type="entry name" value="Vaccinia Virus protein VP39"/>
    <property type="match status" value="1"/>
</dbReference>
<evidence type="ECO:0000313" key="2">
    <source>
        <dbReference type="Proteomes" id="UP001165498"/>
    </source>
</evidence>
<dbReference type="InterPro" id="IPR029063">
    <property type="entry name" value="SAM-dependent_MTases_sf"/>
</dbReference>
<organism evidence="1 2">
    <name type="scientific">Tahibacter harae</name>
    <dbReference type="NCBI Taxonomy" id="2963937"/>
    <lineage>
        <taxon>Bacteria</taxon>
        <taxon>Pseudomonadati</taxon>
        <taxon>Pseudomonadota</taxon>
        <taxon>Gammaproteobacteria</taxon>
        <taxon>Lysobacterales</taxon>
        <taxon>Rhodanobacteraceae</taxon>
        <taxon>Tahibacter</taxon>
    </lineage>
</organism>
<keyword evidence="1" id="KW-0808">Transferase</keyword>
<keyword evidence="1" id="KW-0489">Methyltransferase</keyword>
<comment type="caution">
    <text evidence="1">The sequence shown here is derived from an EMBL/GenBank/DDBJ whole genome shotgun (WGS) entry which is preliminary data.</text>
</comment>
<proteinExistence type="predicted"/>
<name>A0ABT1QLA4_9GAMM</name>
<accession>A0ABT1QLA4</accession>
<sequence>MPSAEAAAIARAFLPARRLGNRTAYYYVRGKLASDPLYGGICHALRTSRAPLLDLGCGLGLLAHALRQAGLDLPYRGVDNDARKIALARTAAGRRELRDVSFDLVDLAAGAPAHQGNVALLDVLQFISPQAQDQLLDAAIAMLTPGACLVLRTGLEDGGWRARVTRSVDNLSRWAGWMNAGPRRYPDAAELRARFAAAGLHSEFSPLFGRTPFNNWRIVATRPANAAA</sequence>
<dbReference type="EMBL" id="JANFQO010000001">
    <property type="protein sequence ID" value="MCQ4163309.1"/>
    <property type="molecule type" value="Genomic_DNA"/>
</dbReference>
<reference evidence="1" key="1">
    <citation type="submission" date="2022-07" db="EMBL/GenBank/DDBJ databases">
        <title>Tahibacter sp., a new gammaproteobacterium isolated from the silt sample collected at pig farm.</title>
        <authorList>
            <person name="Chen H."/>
        </authorList>
    </citation>
    <scope>NUCLEOTIDE SEQUENCE</scope>
    <source>
        <strain evidence="1">P2K</strain>
    </source>
</reference>
<dbReference type="SUPFAM" id="SSF53335">
    <property type="entry name" value="S-adenosyl-L-methionine-dependent methyltransferases"/>
    <property type="match status" value="1"/>
</dbReference>
<protein>
    <submittedName>
        <fullName evidence="1">Methyltransferase domain-containing protein</fullName>
    </submittedName>
</protein>